<dbReference type="EMBL" id="SIHJ01000002">
    <property type="protein sequence ID" value="TWT34027.1"/>
    <property type="molecule type" value="Genomic_DNA"/>
</dbReference>
<sequence length="270" mass="29557">MVAATQPAKIAATNVTVTFGRQTVLRDVTVAAAPGETLAVIGESGCGKTVLLKTLIRLVQPTRGVVSFEGAPIARLGERKITELRRRLGFVFQNAALFDSMSIADNVAFPLRDQHRMDREEAYEVVAERLAEVGLPASVMLKKPAELSGGMRKRVGLARALANSPEVLLYDEPTTGLDPIMSDVINELIMRTRDRRGVTSVVVTHDMHSACKVADRIVMLYPVSRLGADEPQILFDGTPDEIMRCDDRRVSQFVRGEAGERLEEMRAAQG</sequence>
<dbReference type="PROSITE" id="PS00211">
    <property type="entry name" value="ABC_TRANSPORTER_1"/>
    <property type="match status" value="1"/>
</dbReference>
<dbReference type="AlphaFoldDB" id="A0A5C5V870"/>
<gene>
    <name evidence="5" type="ORF">KOR34_38630</name>
</gene>
<evidence type="ECO:0000259" key="4">
    <source>
        <dbReference type="PROSITE" id="PS50893"/>
    </source>
</evidence>
<dbReference type="PROSITE" id="PS50893">
    <property type="entry name" value="ABC_TRANSPORTER_2"/>
    <property type="match status" value="1"/>
</dbReference>
<dbReference type="OrthoDB" id="9772862at2"/>
<evidence type="ECO:0000313" key="5">
    <source>
        <dbReference type="EMBL" id="TWT34027.1"/>
    </source>
</evidence>
<evidence type="ECO:0000256" key="1">
    <source>
        <dbReference type="ARBA" id="ARBA00022448"/>
    </source>
</evidence>
<keyword evidence="1" id="KW-0813">Transport</keyword>
<accession>A0A5C5V870</accession>
<dbReference type="InterPro" id="IPR003593">
    <property type="entry name" value="AAA+_ATPase"/>
</dbReference>
<dbReference type="Gene3D" id="3.40.50.300">
    <property type="entry name" value="P-loop containing nucleotide triphosphate hydrolases"/>
    <property type="match status" value="1"/>
</dbReference>
<keyword evidence="6" id="KW-1185">Reference proteome</keyword>
<keyword evidence="3 5" id="KW-0067">ATP-binding</keyword>
<feature type="domain" description="ABC transporter" evidence="4">
    <location>
        <begin position="10"/>
        <end position="247"/>
    </location>
</feature>
<protein>
    <submittedName>
        <fullName evidence="5">Putative ABC transporter ATP-binding protein</fullName>
    </submittedName>
</protein>
<name>A0A5C5V870_9BACT</name>
<dbReference type="Pfam" id="PF00005">
    <property type="entry name" value="ABC_tran"/>
    <property type="match status" value="1"/>
</dbReference>
<dbReference type="PANTHER" id="PTHR43023">
    <property type="entry name" value="PROTEIN TRIGALACTOSYLDIACYLGLYCEROL 3, CHLOROPLASTIC"/>
    <property type="match status" value="1"/>
</dbReference>
<dbReference type="GO" id="GO:0016887">
    <property type="term" value="F:ATP hydrolysis activity"/>
    <property type="evidence" value="ECO:0007669"/>
    <property type="project" value="InterPro"/>
</dbReference>
<dbReference type="SMART" id="SM00382">
    <property type="entry name" value="AAA"/>
    <property type="match status" value="1"/>
</dbReference>
<dbReference type="Proteomes" id="UP000316714">
    <property type="component" value="Unassembled WGS sequence"/>
</dbReference>
<keyword evidence="2" id="KW-0547">Nucleotide-binding</keyword>
<evidence type="ECO:0000313" key="6">
    <source>
        <dbReference type="Proteomes" id="UP000316714"/>
    </source>
</evidence>
<organism evidence="5 6">
    <name type="scientific">Posidoniimonas corsicana</name>
    <dbReference type="NCBI Taxonomy" id="1938618"/>
    <lineage>
        <taxon>Bacteria</taxon>
        <taxon>Pseudomonadati</taxon>
        <taxon>Planctomycetota</taxon>
        <taxon>Planctomycetia</taxon>
        <taxon>Pirellulales</taxon>
        <taxon>Lacipirellulaceae</taxon>
        <taxon>Posidoniimonas</taxon>
    </lineage>
</organism>
<dbReference type="GO" id="GO:0005524">
    <property type="term" value="F:ATP binding"/>
    <property type="evidence" value="ECO:0007669"/>
    <property type="project" value="UniProtKB-KW"/>
</dbReference>
<dbReference type="InterPro" id="IPR017871">
    <property type="entry name" value="ABC_transporter-like_CS"/>
</dbReference>
<dbReference type="SUPFAM" id="SSF52540">
    <property type="entry name" value="P-loop containing nucleoside triphosphate hydrolases"/>
    <property type="match status" value="1"/>
</dbReference>
<dbReference type="RefSeq" id="WP_146567131.1">
    <property type="nucleotide sequence ID" value="NZ_SIHJ01000002.1"/>
</dbReference>
<proteinExistence type="predicted"/>
<dbReference type="InterPro" id="IPR003439">
    <property type="entry name" value="ABC_transporter-like_ATP-bd"/>
</dbReference>
<evidence type="ECO:0000256" key="3">
    <source>
        <dbReference type="ARBA" id="ARBA00022840"/>
    </source>
</evidence>
<dbReference type="InterPro" id="IPR027417">
    <property type="entry name" value="P-loop_NTPase"/>
</dbReference>
<reference evidence="5 6" key="1">
    <citation type="submission" date="2019-02" db="EMBL/GenBank/DDBJ databases">
        <title>Deep-cultivation of Planctomycetes and their phenomic and genomic characterization uncovers novel biology.</title>
        <authorList>
            <person name="Wiegand S."/>
            <person name="Jogler M."/>
            <person name="Boedeker C."/>
            <person name="Pinto D."/>
            <person name="Vollmers J."/>
            <person name="Rivas-Marin E."/>
            <person name="Kohn T."/>
            <person name="Peeters S.H."/>
            <person name="Heuer A."/>
            <person name="Rast P."/>
            <person name="Oberbeckmann S."/>
            <person name="Bunk B."/>
            <person name="Jeske O."/>
            <person name="Meyerdierks A."/>
            <person name="Storesund J.E."/>
            <person name="Kallscheuer N."/>
            <person name="Luecker S."/>
            <person name="Lage O.M."/>
            <person name="Pohl T."/>
            <person name="Merkel B.J."/>
            <person name="Hornburger P."/>
            <person name="Mueller R.-W."/>
            <person name="Bruemmer F."/>
            <person name="Labrenz M."/>
            <person name="Spormann A.M."/>
            <person name="Op Den Camp H."/>
            <person name="Overmann J."/>
            <person name="Amann R."/>
            <person name="Jetten M.S.M."/>
            <person name="Mascher T."/>
            <person name="Medema M.H."/>
            <person name="Devos D.P."/>
            <person name="Kaster A.-K."/>
            <person name="Ovreas L."/>
            <person name="Rohde M."/>
            <person name="Galperin M.Y."/>
            <person name="Jogler C."/>
        </authorList>
    </citation>
    <scope>NUCLEOTIDE SEQUENCE [LARGE SCALE GENOMIC DNA]</scope>
    <source>
        <strain evidence="5 6">KOR34</strain>
    </source>
</reference>
<evidence type="ECO:0000256" key="2">
    <source>
        <dbReference type="ARBA" id="ARBA00022741"/>
    </source>
</evidence>
<dbReference type="PANTHER" id="PTHR43023:SF6">
    <property type="entry name" value="INTERMEMBRANE PHOSPHOLIPID TRANSPORT SYSTEM ATP-BINDING PROTEIN MLAF"/>
    <property type="match status" value="1"/>
</dbReference>
<comment type="caution">
    <text evidence="5">The sequence shown here is derived from an EMBL/GenBank/DDBJ whole genome shotgun (WGS) entry which is preliminary data.</text>
</comment>